<reference evidence="17 18" key="1">
    <citation type="journal article" date="2018" name="Mol. Biol. Evol.">
        <title>Broad Genomic Sampling Reveals a Smut Pathogenic Ancestry of the Fungal Clade Ustilaginomycotina.</title>
        <authorList>
            <person name="Kijpornyongpan T."/>
            <person name="Mondo S.J."/>
            <person name="Barry K."/>
            <person name="Sandor L."/>
            <person name="Lee J."/>
            <person name="Lipzen A."/>
            <person name="Pangilinan J."/>
            <person name="LaButti K."/>
            <person name="Hainaut M."/>
            <person name="Henrissat B."/>
            <person name="Grigoriev I.V."/>
            <person name="Spatafora J.W."/>
            <person name="Aime M.C."/>
        </authorList>
    </citation>
    <scope>NUCLEOTIDE SEQUENCE [LARGE SCALE GENOMIC DNA]</scope>
    <source>
        <strain evidence="17 18">MCA 3645</strain>
    </source>
</reference>
<dbReference type="InterPro" id="IPR017938">
    <property type="entry name" value="Riboflavin_synthase-like_b-brl"/>
</dbReference>
<dbReference type="Pfam" id="PF08022">
    <property type="entry name" value="FAD_binding_8"/>
    <property type="match status" value="1"/>
</dbReference>
<dbReference type="PANTHER" id="PTHR32361">
    <property type="entry name" value="FERRIC/CUPRIC REDUCTASE TRANSMEMBRANE COMPONENT"/>
    <property type="match status" value="1"/>
</dbReference>
<dbReference type="Proteomes" id="UP000246740">
    <property type="component" value="Unassembled WGS sequence"/>
</dbReference>
<dbReference type="InterPro" id="IPR017927">
    <property type="entry name" value="FAD-bd_FR_type"/>
</dbReference>
<dbReference type="InterPro" id="IPR051410">
    <property type="entry name" value="Ferric/Cupric_Reductase"/>
</dbReference>
<comment type="similarity">
    <text evidence="2">Belongs to the ferric reductase (FRE) family.</text>
</comment>
<feature type="region of interest" description="Disordered" evidence="14">
    <location>
        <begin position="718"/>
        <end position="747"/>
    </location>
</feature>
<name>A0A317XYB3_9BASI</name>
<evidence type="ECO:0000256" key="2">
    <source>
        <dbReference type="ARBA" id="ARBA00006278"/>
    </source>
</evidence>
<dbReference type="GO" id="GO:0006879">
    <property type="term" value="P:intracellular iron ion homeostasis"/>
    <property type="evidence" value="ECO:0007669"/>
    <property type="project" value="TreeGrafter"/>
</dbReference>
<evidence type="ECO:0000256" key="5">
    <source>
        <dbReference type="ARBA" id="ARBA00022475"/>
    </source>
</evidence>
<evidence type="ECO:0000256" key="10">
    <source>
        <dbReference type="ARBA" id="ARBA00023065"/>
    </source>
</evidence>
<feature type="transmembrane region" description="Helical" evidence="15">
    <location>
        <begin position="363"/>
        <end position="386"/>
    </location>
</feature>
<dbReference type="GO" id="GO:0015677">
    <property type="term" value="P:copper ion import"/>
    <property type="evidence" value="ECO:0007669"/>
    <property type="project" value="TreeGrafter"/>
</dbReference>
<keyword evidence="18" id="KW-1185">Reference proteome</keyword>
<gene>
    <name evidence="17" type="ORF">BCV70DRAFT_230410</name>
</gene>
<dbReference type="SUPFAM" id="SSF63380">
    <property type="entry name" value="Riboflavin synthase domain-like"/>
    <property type="match status" value="1"/>
</dbReference>
<evidence type="ECO:0000256" key="4">
    <source>
        <dbReference type="ARBA" id="ARBA00022448"/>
    </source>
</evidence>
<dbReference type="PANTHER" id="PTHR32361:SF9">
    <property type="entry name" value="FERRIC REDUCTASE TRANSMEMBRANE COMPONENT 3-RELATED"/>
    <property type="match status" value="1"/>
</dbReference>
<accession>A0A317XYB3</accession>
<protein>
    <recommendedName>
        <fullName evidence="3">ferric-chelate reductase (NADPH)</fullName>
        <ecNumber evidence="3">1.16.1.9</ecNumber>
    </recommendedName>
</protein>
<evidence type="ECO:0000256" key="7">
    <source>
        <dbReference type="ARBA" id="ARBA00022982"/>
    </source>
</evidence>
<evidence type="ECO:0000256" key="11">
    <source>
        <dbReference type="ARBA" id="ARBA00023136"/>
    </source>
</evidence>
<evidence type="ECO:0000313" key="17">
    <source>
        <dbReference type="EMBL" id="PWZ02271.1"/>
    </source>
</evidence>
<dbReference type="Gene3D" id="3.40.50.80">
    <property type="entry name" value="Nucleotide-binding domain of ferredoxin-NADP reductase (FNR) module"/>
    <property type="match status" value="1"/>
</dbReference>
<feature type="region of interest" description="Disordered" evidence="14">
    <location>
        <begin position="1302"/>
        <end position="1345"/>
    </location>
</feature>
<dbReference type="InterPro" id="IPR013130">
    <property type="entry name" value="Fe3_Rdtase_TM_dom"/>
</dbReference>
<feature type="region of interest" description="Disordered" evidence="14">
    <location>
        <begin position="535"/>
        <end position="635"/>
    </location>
</feature>
<evidence type="ECO:0000256" key="1">
    <source>
        <dbReference type="ARBA" id="ARBA00004651"/>
    </source>
</evidence>
<feature type="transmembrane region" description="Helical" evidence="15">
    <location>
        <begin position="407"/>
        <end position="424"/>
    </location>
</feature>
<dbReference type="GO" id="GO:0005886">
    <property type="term" value="C:plasma membrane"/>
    <property type="evidence" value="ECO:0007669"/>
    <property type="project" value="UniProtKB-SubCell"/>
</dbReference>
<dbReference type="PROSITE" id="PS51384">
    <property type="entry name" value="FAD_FR"/>
    <property type="match status" value="1"/>
</dbReference>
<feature type="transmembrane region" description="Helical" evidence="15">
    <location>
        <begin position="126"/>
        <end position="144"/>
    </location>
</feature>
<evidence type="ECO:0000256" key="9">
    <source>
        <dbReference type="ARBA" id="ARBA00023002"/>
    </source>
</evidence>
<dbReference type="GO" id="GO:0006826">
    <property type="term" value="P:iron ion transport"/>
    <property type="evidence" value="ECO:0007669"/>
    <property type="project" value="TreeGrafter"/>
</dbReference>
<feature type="compositionally biased region" description="Low complexity" evidence="14">
    <location>
        <begin position="586"/>
        <end position="598"/>
    </location>
</feature>
<dbReference type="InterPro" id="IPR039261">
    <property type="entry name" value="FNR_nucleotide-bd"/>
</dbReference>
<evidence type="ECO:0000259" key="16">
    <source>
        <dbReference type="PROSITE" id="PS51384"/>
    </source>
</evidence>
<dbReference type="Pfam" id="PF01794">
    <property type="entry name" value="Ferric_reduct"/>
    <property type="match status" value="1"/>
</dbReference>
<evidence type="ECO:0000256" key="8">
    <source>
        <dbReference type="ARBA" id="ARBA00022989"/>
    </source>
</evidence>
<dbReference type="GO" id="GO:0052851">
    <property type="term" value="F:ferric-chelate reductase (NADPH) activity"/>
    <property type="evidence" value="ECO:0007669"/>
    <property type="project" value="UniProtKB-EC"/>
</dbReference>
<feature type="compositionally biased region" description="Low complexity" evidence="14">
    <location>
        <begin position="727"/>
        <end position="736"/>
    </location>
</feature>
<evidence type="ECO:0000256" key="3">
    <source>
        <dbReference type="ARBA" id="ARBA00012668"/>
    </source>
</evidence>
<dbReference type="OrthoDB" id="10006946at2759"/>
<sequence>MYRQGSMYKPERINAASRHPDVGFLLTSPPGTTTRAAPCAFKHSVLTLCFVQRSNSLADSPALHFFDTLDCASVSDLPTLIVIPVDNLTRSGTFATTDADTPHSSITFIAVDRDPRQESSWTCSKISYLIVVAVSNLVVASSIMSSGPVASGTTSGSCSGGCFSENSLKYQYLQGYFTAHMLPASSYRYVYLLWFVTIAVCLVLGTFHMLGIGDRSYIGAKWKRWATKNRVYKTGKRVDIYGNRIAKDINGTSRMFAPPKQRRIFSFPSFGRLVLLFFMIAVPIVLTLVGADFIGPNVGVFDFSQSWPSQTTNTVGLSRRMVQTLHKRLQWGQGSYPSVTTYPPSRTLPYRTWWTTGDRTGDITMGLVPIVLVMALKQVPFALLSTRFFGGYAFDRLSFLHKWGGRIIWLFGTAHLITWCIQLNKDTRIGEPVWSFVFMWTKFRWGWVSYGFLTAMTVLSIGPIRKNFYEWFYVVHVVTVAGFIITAMLHHPPLAQWMYIPLAWWAADRLSRALKVAWINGLGFAGRKPQFALAPKVQPPSQHQYEKSGADSFQHHRMPTSYSQHGMESSTRGHGTVASSISSHKYPMPSSMSSEYEPTLVGSMKDAHTHRHKLSASPDDLPLQQHPHQSSHHLSQFSADVDHPLTHRHEASSPGASTGIERRATRLSARYDPVNELISEYIPSRRSTADIYPPPPQEPLPPLPSEYASVNGPIKYALEDPGPANEPPAQSFQLSPQPSPLYPPVRPGRDPSHFSVMTGRPSTMFSTVTGSVPRSLRPRPAMSADVAAVIRPGYAFVQLLPGKTLRLTLRTPNRMSWKPGQWVYLNVPAVRFWESHPFTIASAHDAEFPVSTEFVDVDTEKGLTTQGPKVKGEERTMVLLVRCRKGFTRHLWNFVAKRRQQQIEAAADAQFEAGRAGLRGGSMVPMLGKDTTGVHIRAIVDGPYGSADRTHWGIHSSIVIICGGSGVSFGMSVLEHLCACIVGAERLGKQGKGGKNFLTRRIRFVWIMREFSHLQWVASALRRCVEMVPPEQLQVELFVTHFNHQSALPPARYGDDAMFAPPNAPFVSAGPGERNSWMSTMEPGTPGAEGLTPRAARFTEGPEQDEYDVTAFDLTHFEGEDTSAPTAMEEEMNKRIRSEGKLRRANTRRATMKRKGGRNARGAHYNNITVNSDASREVQTLESQRAMYEGKINVGTHSADPAPGSIPAQRDDFDYTWQRAATVSTMPDGEEVDLADSRTAMHDQYPLRPSPRDRSPGRAPVNSRMRSESNARPSRSSPPNSAGAGGLAVPFSATSSSFGGPAGLSGFVSPDPSRPGTPRTLRGHSYGPSGASTPYGDGGEFDPDLEALKSPSHAAFYGSEQAPTPGPSSTLNLLNTSVPAIPSPKSPLEDAPIDLDAEEDIDLRVVAELAKPGHPKLDRIIRQEVGQSQGRTLVAACGPRSLDILLRSVVSKVIDPVKVRRGDLTGIVNIASETFEWGG</sequence>
<feature type="compositionally biased region" description="Low complexity" evidence="14">
    <location>
        <begin position="1268"/>
        <end position="1282"/>
    </location>
</feature>
<dbReference type="EC" id="1.16.1.9" evidence="3"/>
<evidence type="ECO:0000256" key="13">
    <source>
        <dbReference type="ARBA" id="ARBA00048483"/>
    </source>
</evidence>
<dbReference type="SFLD" id="SFLDS00052">
    <property type="entry name" value="Ferric_Reductase_Domain"/>
    <property type="match status" value="1"/>
</dbReference>
<evidence type="ECO:0000256" key="15">
    <source>
        <dbReference type="SAM" id="Phobius"/>
    </source>
</evidence>
<comment type="subcellular location">
    <subcellularLocation>
        <location evidence="1">Cell membrane</location>
        <topology evidence="1">Multi-pass membrane protein</topology>
    </subcellularLocation>
</comment>
<evidence type="ECO:0000256" key="6">
    <source>
        <dbReference type="ARBA" id="ARBA00022692"/>
    </source>
</evidence>
<feature type="region of interest" description="Disordered" evidence="14">
    <location>
        <begin position="1238"/>
        <end position="1288"/>
    </location>
</feature>
<evidence type="ECO:0000256" key="14">
    <source>
        <dbReference type="SAM" id="MobiDB-lite"/>
    </source>
</evidence>
<dbReference type="FunFam" id="3.40.50.80:FF:000117">
    <property type="entry name" value="Ferric reductase like transmembrane component-domain-containing protein"/>
    <property type="match status" value="1"/>
</dbReference>
<keyword evidence="7" id="KW-0249">Electron transport</keyword>
<feature type="compositionally biased region" description="Polar residues" evidence="14">
    <location>
        <begin position="560"/>
        <end position="583"/>
    </location>
</feature>
<dbReference type="Pfam" id="PF08030">
    <property type="entry name" value="NAD_binding_6"/>
    <property type="match status" value="1"/>
</dbReference>
<evidence type="ECO:0000256" key="12">
    <source>
        <dbReference type="ARBA" id="ARBA00023180"/>
    </source>
</evidence>
<keyword evidence="6 15" id="KW-0812">Transmembrane</keyword>
<feature type="transmembrane region" description="Helical" evidence="15">
    <location>
        <begin position="270"/>
        <end position="291"/>
    </location>
</feature>
<keyword evidence="4" id="KW-0813">Transport</keyword>
<dbReference type="InterPro" id="IPR013121">
    <property type="entry name" value="Fe_red_NAD-bd_6"/>
</dbReference>
<dbReference type="STRING" id="1882483.A0A317XYB3"/>
<keyword evidence="10" id="KW-0406">Ion transport</keyword>
<keyword evidence="9" id="KW-0560">Oxidoreductase</keyword>
<comment type="catalytic activity">
    <reaction evidence="13">
        <text>2 a Fe(II)-siderophore + NADP(+) + H(+) = 2 a Fe(III)-siderophore + NADPH</text>
        <dbReference type="Rhea" id="RHEA:28795"/>
        <dbReference type="Rhea" id="RHEA-COMP:11342"/>
        <dbReference type="Rhea" id="RHEA-COMP:11344"/>
        <dbReference type="ChEBI" id="CHEBI:15378"/>
        <dbReference type="ChEBI" id="CHEBI:29033"/>
        <dbReference type="ChEBI" id="CHEBI:29034"/>
        <dbReference type="ChEBI" id="CHEBI:57783"/>
        <dbReference type="ChEBI" id="CHEBI:58349"/>
        <dbReference type="EC" id="1.16.1.9"/>
    </reaction>
</comment>
<feature type="transmembrane region" description="Helical" evidence="15">
    <location>
        <begin position="471"/>
        <end position="489"/>
    </location>
</feature>
<dbReference type="InterPro" id="IPR013112">
    <property type="entry name" value="FAD-bd_8"/>
</dbReference>
<organism evidence="17 18">
    <name type="scientific">Testicularia cyperi</name>
    <dbReference type="NCBI Taxonomy" id="1882483"/>
    <lineage>
        <taxon>Eukaryota</taxon>
        <taxon>Fungi</taxon>
        <taxon>Dikarya</taxon>
        <taxon>Basidiomycota</taxon>
        <taxon>Ustilaginomycotina</taxon>
        <taxon>Ustilaginomycetes</taxon>
        <taxon>Ustilaginales</taxon>
        <taxon>Anthracoideaceae</taxon>
        <taxon>Testicularia</taxon>
    </lineage>
</organism>
<keyword evidence="5" id="KW-1003">Cell membrane</keyword>
<keyword evidence="12" id="KW-0325">Glycoprotein</keyword>
<dbReference type="InParanoid" id="A0A317XYB3"/>
<proteinExistence type="inferred from homology"/>
<feature type="domain" description="FAD-binding FR-type" evidence="16">
    <location>
        <begin position="779"/>
        <end position="950"/>
    </location>
</feature>
<feature type="compositionally biased region" description="Pro residues" evidence="14">
    <location>
        <begin position="737"/>
        <end position="746"/>
    </location>
</feature>
<feature type="transmembrane region" description="Helical" evidence="15">
    <location>
        <begin position="191"/>
        <end position="213"/>
    </location>
</feature>
<dbReference type="EMBL" id="KZ819189">
    <property type="protein sequence ID" value="PWZ02271.1"/>
    <property type="molecule type" value="Genomic_DNA"/>
</dbReference>
<evidence type="ECO:0000313" key="18">
    <source>
        <dbReference type="Proteomes" id="UP000246740"/>
    </source>
</evidence>
<keyword evidence="8 15" id="KW-1133">Transmembrane helix</keyword>
<feature type="compositionally biased region" description="Low complexity" evidence="14">
    <location>
        <begin position="621"/>
        <end position="635"/>
    </location>
</feature>
<keyword evidence="11 15" id="KW-0472">Membrane</keyword>
<dbReference type="CDD" id="cd06186">
    <property type="entry name" value="NOX_Duox_like_FAD_NADP"/>
    <property type="match status" value="1"/>
</dbReference>
<feature type="transmembrane region" description="Helical" evidence="15">
    <location>
        <begin position="444"/>
        <end position="464"/>
    </location>
</feature>